<dbReference type="SMART" id="SM00338">
    <property type="entry name" value="BRLZ"/>
    <property type="match status" value="1"/>
</dbReference>
<proteinExistence type="predicted"/>
<accession>A0ABQ8YGX0</accession>
<feature type="compositionally biased region" description="Basic and acidic residues" evidence="2">
    <location>
        <begin position="131"/>
        <end position="151"/>
    </location>
</feature>
<evidence type="ECO:0000256" key="1">
    <source>
        <dbReference type="SAM" id="Coils"/>
    </source>
</evidence>
<comment type="caution">
    <text evidence="4">The sequence shown here is derived from an EMBL/GenBank/DDBJ whole genome shotgun (WGS) entry which is preliminary data.</text>
</comment>
<evidence type="ECO:0000256" key="2">
    <source>
        <dbReference type="SAM" id="MobiDB-lite"/>
    </source>
</evidence>
<protein>
    <submittedName>
        <fullName evidence="4">Ccaat/enhancer binding protein</fullName>
    </submittedName>
</protein>
<feature type="compositionally biased region" description="Basic and acidic residues" evidence="2">
    <location>
        <begin position="181"/>
        <end position="191"/>
    </location>
</feature>
<feature type="region of interest" description="Disordered" evidence="2">
    <location>
        <begin position="131"/>
        <end position="206"/>
    </location>
</feature>
<dbReference type="SUPFAM" id="SSF57959">
    <property type="entry name" value="Leucine zipper domain"/>
    <property type="match status" value="1"/>
</dbReference>
<reference evidence="4" key="1">
    <citation type="submission" date="2022-08" db="EMBL/GenBank/DDBJ databases">
        <title>Novel sulfate-reducing endosymbionts in the free-living metamonad Anaeramoeba.</title>
        <authorList>
            <person name="Jerlstrom-Hultqvist J."/>
            <person name="Cepicka I."/>
            <person name="Gallot-Lavallee L."/>
            <person name="Salas-Leiva D."/>
            <person name="Curtis B.A."/>
            <person name="Zahonova K."/>
            <person name="Pipaliya S."/>
            <person name="Dacks J."/>
            <person name="Roger A.J."/>
        </authorList>
    </citation>
    <scope>NUCLEOTIDE SEQUENCE</scope>
    <source>
        <strain evidence="4">Schooner1</strain>
    </source>
</reference>
<keyword evidence="5" id="KW-1185">Reference proteome</keyword>
<evidence type="ECO:0000313" key="5">
    <source>
        <dbReference type="Proteomes" id="UP001150062"/>
    </source>
</evidence>
<keyword evidence="1" id="KW-0175">Coiled coil</keyword>
<dbReference type="Pfam" id="PF00170">
    <property type="entry name" value="bZIP_1"/>
    <property type="match status" value="1"/>
</dbReference>
<organism evidence="4 5">
    <name type="scientific">Anaeramoeba flamelloides</name>
    <dbReference type="NCBI Taxonomy" id="1746091"/>
    <lineage>
        <taxon>Eukaryota</taxon>
        <taxon>Metamonada</taxon>
        <taxon>Anaeramoebidae</taxon>
        <taxon>Anaeramoeba</taxon>
    </lineage>
</organism>
<dbReference type="Gene3D" id="1.20.5.170">
    <property type="match status" value="1"/>
</dbReference>
<dbReference type="InterPro" id="IPR046347">
    <property type="entry name" value="bZIP_sf"/>
</dbReference>
<sequence length="325" mass="38231">MDNFLFHNNNIFSSVRKRSNDDVSEISLPFEQNESQIAFTPITKTDYENPRSPAVPLYTSQDYNLSQIEEEGDTILGVMPNFFMVTSLTNNKAKQKGVNNNQLQQPLLKKENEEEEKVWNFEVKKIIEKEKEKEKEKDKEKEKRVEKEEKKKQKQQLQKKSEIAHQNNENLKVNFLSNNETKTETENETKTTCKTNPKPQMAHQDLPDVGLPFERETHPLKRARSNRKTTLIRDNHDEKELQRLVNNRNAARKFRKREKNKIVELEKRIKVLEDNNTSFRSSVQELTQKRDQMVRQLTKIQNTIFTALALGKFNPSSGDFRSNHN</sequence>
<dbReference type="InterPro" id="IPR004827">
    <property type="entry name" value="bZIP"/>
</dbReference>
<evidence type="ECO:0000313" key="4">
    <source>
        <dbReference type="EMBL" id="KAJ6243860.1"/>
    </source>
</evidence>
<evidence type="ECO:0000259" key="3">
    <source>
        <dbReference type="PROSITE" id="PS50217"/>
    </source>
</evidence>
<dbReference type="EMBL" id="JAOAOG010000167">
    <property type="protein sequence ID" value="KAJ6243860.1"/>
    <property type="molecule type" value="Genomic_DNA"/>
</dbReference>
<feature type="compositionally biased region" description="Polar residues" evidence="2">
    <location>
        <begin position="164"/>
        <end position="177"/>
    </location>
</feature>
<dbReference type="Proteomes" id="UP001150062">
    <property type="component" value="Unassembled WGS sequence"/>
</dbReference>
<dbReference type="PROSITE" id="PS50217">
    <property type="entry name" value="BZIP"/>
    <property type="match status" value="1"/>
</dbReference>
<name>A0ABQ8YGX0_9EUKA</name>
<feature type="coiled-coil region" evidence="1">
    <location>
        <begin position="248"/>
        <end position="303"/>
    </location>
</feature>
<feature type="domain" description="BZIP" evidence="3">
    <location>
        <begin position="237"/>
        <end position="300"/>
    </location>
</feature>
<gene>
    <name evidence="4" type="ORF">M0813_21648</name>
</gene>